<reference evidence="2" key="1">
    <citation type="submission" date="2016-01" db="EMBL/GenBank/DDBJ databases">
        <authorList>
            <person name="Peeters C."/>
        </authorList>
    </citation>
    <scope>NUCLEOTIDE SEQUENCE [LARGE SCALE GENOMIC DNA]</scope>
    <source>
        <strain evidence="2">LMG 22940</strain>
    </source>
</reference>
<organism evidence="2 3">
    <name type="scientific">Caballeronia choica</name>
    <dbReference type="NCBI Taxonomy" id="326476"/>
    <lineage>
        <taxon>Bacteria</taxon>
        <taxon>Pseudomonadati</taxon>
        <taxon>Pseudomonadota</taxon>
        <taxon>Betaproteobacteria</taxon>
        <taxon>Burkholderiales</taxon>
        <taxon>Burkholderiaceae</taxon>
        <taxon>Caballeronia</taxon>
    </lineage>
</organism>
<keyword evidence="3" id="KW-1185">Reference proteome</keyword>
<dbReference type="AlphaFoldDB" id="A0A158KYD5"/>
<gene>
    <name evidence="2" type="ORF">AWB68_07785</name>
</gene>
<feature type="compositionally biased region" description="Basic and acidic residues" evidence="1">
    <location>
        <begin position="52"/>
        <end position="68"/>
    </location>
</feature>
<dbReference type="Pfam" id="PF09954">
    <property type="entry name" value="DUF2188"/>
    <property type="match status" value="1"/>
</dbReference>
<evidence type="ECO:0008006" key="4">
    <source>
        <dbReference type="Google" id="ProtNLM"/>
    </source>
</evidence>
<comment type="caution">
    <text evidence="2">The sequence shown here is derived from an EMBL/GenBank/DDBJ whole genome shotgun (WGS) entry which is preliminary data.</text>
</comment>
<dbReference type="OrthoDB" id="8721572at2"/>
<sequence>MSSKKIFVERRPEGDYAVRRPNSERASAVLPTQAEAIARARELNQGGAPLVERVRHTKEGKPDKWRKP</sequence>
<evidence type="ECO:0000313" key="3">
    <source>
        <dbReference type="Proteomes" id="UP000054770"/>
    </source>
</evidence>
<accession>A0A158KYD5</accession>
<name>A0A158KYD5_9BURK</name>
<dbReference type="RefSeq" id="WP_087649586.1">
    <property type="nucleotide sequence ID" value="NZ_FCON02000199.1"/>
</dbReference>
<dbReference type="InterPro" id="IPR018691">
    <property type="entry name" value="DUF2188"/>
</dbReference>
<protein>
    <recommendedName>
        <fullName evidence="4">DUF2188 domain-containing protein</fullName>
    </recommendedName>
</protein>
<proteinExistence type="predicted"/>
<evidence type="ECO:0000313" key="2">
    <source>
        <dbReference type="EMBL" id="SAL85733.1"/>
    </source>
</evidence>
<evidence type="ECO:0000256" key="1">
    <source>
        <dbReference type="SAM" id="MobiDB-lite"/>
    </source>
</evidence>
<dbReference type="EMBL" id="FCON02000199">
    <property type="protein sequence ID" value="SAL85733.1"/>
    <property type="molecule type" value="Genomic_DNA"/>
</dbReference>
<dbReference type="Proteomes" id="UP000054770">
    <property type="component" value="Unassembled WGS sequence"/>
</dbReference>
<feature type="region of interest" description="Disordered" evidence="1">
    <location>
        <begin position="48"/>
        <end position="68"/>
    </location>
</feature>